<accession>A0A5J4Q7Y2</accession>
<dbReference type="InterPro" id="IPR025345">
    <property type="entry name" value="DUF4249"/>
</dbReference>
<dbReference type="EMBL" id="SNRY01004563">
    <property type="protein sequence ID" value="KAA6317309.1"/>
    <property type="molecule type" value="Genomic_DNA"/>
</dbReference>
<organism evidence="2">
    <name type="scientific">termite gut metagenome</name>
    <dbReference type="NCBI Taxonomy" id="433724"/>
    <lineage>
        <taxon>unclassified sequences</taxon>
        <taxon>metagenomes</taxon>
        <taxon>organismal metagenomes</taxon>
    </lineage>
</organism>
<protein>
    <recommendedName>
        <fullName evidence="3">DUF4249 domain-containing protein</fullName>
    </recommendedName>
</protein>
<keyword evidence="1" id="KW-0472">Membrane</keyword>
<dbReference type="AlphaFoldDB" id="A0A5J4Q7Y2"/>
<name>A0A5J4Q7Y2_9ZZZZ</name>
<dbReference type="PROSITE" id="PS51257">
    <property type="entry name" value="PROKAR_LIPOPROTEIN"/>
    <property type="match status" value="1"/>
</dbReference>
<reference evidence="2" key="1">
    <citation type="submission" date="2019-03" db="EMBL/GenBank/DDBJ databases">
        <title>Single cell metagenomics reveals metabolic interactions within the superorganism composed of flagellate Streblomastix strix and complex community of Bacteroidetes bacteria on its surface.</title>
        <authorList>
            <person name="Treitli S.C."/>
            <person name="Kolisko M."/>
            <person name="Husnik F."/>
            <person name="Keeling P."/>
            <person name="Hampl V."/>
        </authorList>
    </citation>
    <scope>NUCLEOTIDE SEQUENCE</scope>
    <source>
        <strain evidence="2">STM</strain>
    </source>
</reference>
<sequence length="268" mass="30677">MNKSILFHILTIIGVCSFVLYSCEDIIGIHLRSVDPKIVIEGGVYLDSLPTIRITTTKDFDDTNEYPPVKDAIVEIWDNVGNRETLLFDTDLEGYVATNPRLKGVERQVYSLSVKYKEKEYQALSVMPPLVRLDSLTLSRIPLLDYPCPTIHFTTSTQRESGGYRCVTRINDRLRTNEIFISSDRIENKSIHLIIPVFRRDEEKEDPIKRGDEITVELQCLDKELYNFFQTLESVDNNTANPVTNIKGGALGYFGAFASERKMIKVEW</sequence>
<evidence type="ECO:0008006" key="3">
    <source>
        <dbReference type="Google" id="ProtNLM"/>
    </source>
</evidence>
<gene>
    <name evidence="2" type="ORF">EZS27_032512</name>
</gene>
<dbReference type="Pfam" id="PF14054">
    <property type="entry name" value="DUF4249"/>
    <property type="match status" value="1"/>
</dbReference>
<proteinExistence type="predicted"/>
<keyword evidence="1" id="KW-1133">Transmembrane helix</keyword>
<feature type="transmembrane region" description="Helical" evidence="1">
    <location>
        <begin position="6"/>
        <end position="23"/>
    </location>
</feature>
<evidence type="ECO:0000313" key="2">
    <source>
        <dbReference type="EMBL" id="KAA6317309.1"/>
    </source>
</evidence>
<comment type="caution">
    <text evidence="2">The sequence shown here is derived from an EMBL/GenBank/DDBJ whole genome shotgun (WGS) entry which is preliminary data.</text>
</comment>
<evidence type="ECO:0000256" key="1">
    <source>
        <dbReference type="SAM" id="Phobius"/>
    </source>
</evidence>
<keyword evidence="1" id="KW-0812">Transmembrane</keyword>